<name>A0A434A9J8_9FLAO</name>
<dbReference type="EMBL" id="QWDM01000004">
    <property type="protein sequence ID" value="RUT71119.1"/>
    <property type="molecule type" value="Genomic_DNA"/>
</dbReference>
<proteinExistence type="predicted"/>
<comment type="caution">
    <text evidence="1">The sequence shown here is derived from an EMBL/GenBank/DDBJ whole genome shotgun (WGS) entry which is preliminary data.</text>
</comment>
<accession>A0A434A9J8</accession>
<reference evidence="2" key="1">
    <citation type="journal article" date="2019" name="Syst. Appl. Microbiol.">
        <title>Flavobacterium circumlabens sp. nov. and Flavobacterium cupreum sp. nov., two psychrotrophic species isolated from Antarctic environmental samples.</title>
        <authorList>
            <person name="Kralova S."/>
            <person name="Busse H.-J."/>
            <person name="Svec P."/>
            <person name="Maslanova I."/>
            <person name="Stankova E."/>
            <person name="Bartak M."/>
            <person name="Sedlacek I."/>
        </authorList>
    </citation>
    <scope>NUCLEOTIDE SEQUENCE [LARGE SCALE GENOMIC DNA]</scope>
    <source>
        <strain evidence="2">CCM 8825</strain>
    </source>
</reference>
<organism evidence="1 2">
    <name type="scientific">Flavobacterium cupreum</name>
    <dbReference type="NCBI Taxonomy" id="2133766"/>
    <lineage>
        <taxon>Bacteria</taxon>
        <taxon>Pseudomonadati</taxon>
        <taxon>Bacteroidota</taxon>
        <taxon>Flavobacteriia</taxon>
        <taxon>Flavobacteriales</taxon>
        <taxon>Flavobacteriaceae</taxon>
        <taxon>Flavobacterium</taxon>
    </lineage>
</organism>
<dbReference type="Proteomes" id="UP000288102">
    <property type="component" value="Unassembled WGS sequence"/>
</dbReference>
<protein>
    <submittedName>
        <fullName evidence="1">Uncharacterized protein</fullName>
    </submittedName>
</protein>
<evidence type="ECO:0000313" key="1">
    <source>
        <dbReference type="EMBL" id="RUT71119.1"/>
    </source>
</evidence>
<evidence type="ECO:0000313" key="2">
    <source>
        <dbReference type="Proteomes" id="UP000288102"/>
    </source>
</evidence>
<sequence length="61" mass="7463">MICFDDFKSIKKCDKNHTIIVKTYYLFIFFNGMVHFLQENVSKRPIYELEQFIMRIIPKIN</sequence>
<dbReference type="AlphaFoldDB" id="A0A434A9J8"/>
<keyword evidence="2" id="KW-1185">Reference proteome</keyword>
<gene>
    <name evidence="1" type="ORF">D0817_08265</name>
</gene>